<dbReference type="RefSeq" id="WP_281462704.1">
    <property type="nucleotide sequence ID" value="NZ_JASBAN010000001.1"/>
</dbReference>
<feature type="compositionally biased region" description="Polar residues" evidence="1">
    <location>
        <begin position="1"/>
        <end position="10"/>
    </location>
</feature>
<evidence type="ECO:0000313" key="3">
    <source>
        <dbReference type="Proteomes" id="UP001431775"/>
    </source>
</evidence>
<protein>
    <submittedName>
        <fullName evidence="2">Uncharacterized protein</fullName>
    </submittedName>
</protein>
<dbReference type="Proteomes" id="UP001431775">
    <property type="component" value="Unassembled WGS sequence"/>
</dbReference>
<evidence type="ECO:0000313" key="2">
    <source>
        <dbReference type="EMBL" id="MDI2113084.1"/>
    </source>
</evidence>
<accession>A0ABT6Q8G6</accession>
<dbReference type="EMBL" id="JASBAN010000001">
    <property type="protein sequence ID" value="MDI2113084.1"/>
    <property type="molecule type" value="Genomic_DNA"/>
</dbReference>
<comment type="caution">
    <text evidence="2">The sequence shown here is derived from an EMBL/GenBank/DDBJ whole genome shotgun (WGS) entry which is preliminary data.</text>
</comment>
<gene>
    <name evidence="2" type="ORF">QJV33_07285</name>
</gene>
<reference evidence="2" key="1">
    <citation type="submission" date="2023-05" db="EMBL/GenBank/DDBJ databases">
        <title>Whole genome sequence of Commensalibacter sp.</title>
        <authorList>
            <person name="Charoenyingcharoen P."/>
            <person name="Yukphan P."/>
        </authorList>
    </citation>
    <scope>NUCLEOTIDE SEQUENCE</scope>
    <source>
        <strain evidence="2">TBRC 10068</strain>
    </source>
</reference>
<organism evidence="2 3">
    <name type="scientific">Commensalibacter nepenthis</name>
    <dbReference type="NCBI Taxonomy" id="3043872"/>
    <lineage>
        <taxon>Bacteria</taxon>
        <taxon>Pseudomonadati</taxon>
        <taxon>Pseudomonadota</taxon>
        <taxon>Alphaproteobacteria</taxon>
        <taxon>Acetobacterales</taxon>
        <taxon>Acetobacteraceae</taxon>
    </lineage>
</organism>
<sequence>MSSLFKSQTGADLPTDGFLSDPAVEERTKIYFNPYFGSVQNAMQYFNDSTRVIINNVTNCPHMK</sequence>
<name>A0ABT6Q8G6_9PROT</name>
<feature type="region of interest" description="Disordered" evidence="1">
    <location>
        <begin position="1"/>
        <end position="20"/>
    </location>
</feature>
<keyword evidence="3" id="KW-1185">Reference proteome</keyword>
<evidence type="ECO:0000256" key="1">
    <source>
        <dbReference type="SAM" id="MobiDB-lite"/>
    </source>
</evidence>
<proteinExistence type="predicted"/>